<keyword evidence="2" id="KW-1185">Reference proteome</keyword>
<dbReference type="AlphaFoldDB" id="A0A9E2W367"/>
<gene>
    <name evidence="1" type="ORF">KTO63_13550</name>
</gene>
<proteinExistence type="predicted"/>
<sequence length="225" mass="24868">MTKQLLTLSILICCFACGQHSSSATTKVKADTVALKADTLTQEQFEAASAKSDDYEENSLPSNARDFITEGYGLLGSARGDLNRDSLDDMVLVVYKKGEDSTDIDHPAKRPLLLLIGQADSTYKLATKSDNAVYCKNCGGMMGDPFMGITIKNGYFSVELAGGSGDRWSRIVTFKYVADESKWFLHKDGTESYQVPDPEKITRKTRTTKDFGKVAFEDFDVYKDN</sequence>
<dbReference type="Proteomes" id="UP000812270">
    <property type="component" value="Unassembled WGS sequence"/>
</dbReference>
<dbReference type="EMBL" id="JAHSPG010000011">
    <property type="protein sequence ID" value="MBV4358185.1"/>
    <property type="molecule type" value="Genomic_DNA"/>
</dbReference>
<evidence type="ECO:0000313" key="2">
    <source>
        <dbReference type="Proteomes" id="UP000812270"/>
    </source>
</evidence>
<accession>A0A9E2W367</accession>
<organism evidence="1 2">
    <name type="scientific">Pinibacter aurantiacus</name>
    <dbReference type="NCBI Taxonomy" id="2851599"/>
    <lineage>
        <taxon>Bacteria</taxon>
        <taxon>Pseudomonadati</taxon>
        <taxon>Bacteroidota</taxon>
        <taxon>Chitinophagia</taxon>
        <taxon>Chitinophagales</taxon>
        <taxon>Chitinophagaceae</taxon>
        <taxon>Pinibacter</taxon>
    </lineage>
</organism>
<comment type="caution">
    <text evidence="1">The sequence shown here is derived from an EMBL/GenBank/DDBJ whole genome shotgun (WGS) entry which is preliminary data.</text>
</comment>
<protein>
    <submittedName>
        <fullName evidence="1">Uncharacterized protein</fullName>
    </submittedName>
</protein>
<reference evidence="1" key="1">
    <citation type="submission" date="2021-06" db="EMBL/GenBank/DDBJ databases">
        <authorList>
            <person name="Huq M.A."/>
        </authorList>
    </citation>
    <scope>NUCLEOTIDE SEQUENCE</scope>
    <source>
        <strain evidence="1">MAH-26</strain>
    </source>
</reference>
<evidence type="ECO:0000313" key="1">
    <source>
        <dbReference type="EMBL" id="MBV4358185.1"/>
    </source>
</evidence>
<dbReference type="RefSeq" id="WP_217791870.1">
    <property type="nucleotide sequence ID" value="NZ_JAHSPG010000011.1"/>
</dbReference>
<name>A0A9E2W367_9BACT</name>